<evidence type="ECO:0000313" key="9">
    <source>
        <dbReference type="Proteomes" id="UP000325780"/>
    </source>
</evidence>
<sequence length="578" mass="64517">MSPQRSSSGKQRVRTGCWTCRRRRRKCDEGKPRCKNCESKGLSCKYGGDLTFVPVSTPLHSSTVTQRGNYRAIQFIEHDSELSTGIRASENVQDSQPATTPPVASRCVSADTDGADHPAFNPFGYSVCSTHDITRESTANPRNIGVHSVPKHDRYAVAKALVSPETISSNNPRAAGINTSHVTAPYPNDEIDLLRYFRYHLAPWIDGGDPECWFAIQTLLMAKVERALMAATLALALDRSPSPDISITNRVAMLQEEARRNFCRANDDTRFLGETLLMVKDFLRCRPREWRSVLRSRPQINRLPRHSSPEWHIYGQPWWLIHFRFDLAACILALDAPLLPCPTLSSPDGYETCFAALSSELRVAKGAYLRALTLLSRCLSLPSGRTEASSTTPSRQGQLPVHSLVQTDYTSEWTALWMETLGWYHSRPVGFKPIVEVKGWDADGMDPGNIGSFPILIYTTALALIANVTYHITCSLLLTKKPRLYQTLGGPSRFSSRIWHAQAIAGIAVSNDFQEQWDPILIAALLTIAPEMTHPSQQTALLDQLNRIVKATGIQLTGEIVDLQSRWDTSQYHMDGRD</sequence>
<dbReference type="GO" id="GO:0000981">
    <property type="term" value="F:DNA-binding transcription factor activity, RNA polymerase II-specific"/>
    <property type="evidence" value="ECO:0007669"/>
    <property type="project" value="InterPro"/>
</dbReference>
<dbReference type="PANTHER" id="PTHR37534">
    <property type="entry name" value="TRANSCRIPTIONAL ACTIVATOR PROTEIN UGA3"/>
    <property type="match status" value="1"/>
</dbReference>
<keyword evidence="4" id="KW-0539">Nucleus</keyword>
<dbReference type="Pfam" id="PF00172">
    <property type="entry name" value="Zn_clus"/>
    <property type="match status" value="1"/>
</dbReference>
<accession>A0A5N6TLE5</accession>
<protein>
    <recommendedName>
        <fullName evidence="7">Zn(2)-C6 fungal-type domain-containing protein</fullName>
    </recommendedName>
</protein>
<feature type="region of interest" description="Disordered" evidence="5">
    <location>
        <begin position="89"/>
        <end position="109"/>
    </location>
</feature>
<dbReference type="GO" id="GO:0005634">
    <property type="term" value="C:nucleus"/>
    <property type="evidence" value="ECO:0007669"/>
    <property type="project" value="TreeGrafter"/>
</dbReference>
<dbReference type="PROSITE" id="PS00463">
    <property type="entry name" value="ZN2_CY6_FUNGAL_1"/>
    <property type="match status" value="1"/>
</dbReference>
<evidence type="ECO:0000256" key="1">
    <source>
        <dbReference type="ARBA" id="ARBA00023015"/>
    </source>
</evidence>
<dbReference type="PANTHER" id="PTHR37534:SF4">
    <property type="entry name" value="ZN(II)2CYS6 TRANSCRIPTION FACTOR (EUROFUNG)"/>
    <property type="match status" value="1"/>
</dbReference>
<evidence type="ECO:0000259" key="7">
    <source>
        <dbReference type="PROSITE" id="PS50048"/>
    </source>
</evidence>
<keyword evidence="6" id="KW-0472">Membrane</keyword>
<dbReference type="Proteomes" id="UP000325780">
    <property type="component" value="Unassembled WGS sequence"/>
</dbReference>
<keyword evidence="2" id="KW-0238">DNA-binding</keyword>
<keyword evidence="3" id="KW-0804">Transcription</keyword>
<keyword evidence="6" id="KW-0812">Transmembrane</keyword>
<dbReference type="OrthoDB" id="5419315at2759"/>
<dbReference type="InterPro" id="IPR001138">
    <property type="entry name" value="Zn2Cys6_DnaBD"/>
</dbReference>
<dbReference type="AlphaFoldDB" id="A0A5N6TLE5"/>
<feature type="transmembrane region" description="Helical" evidence="6">
    <location>
        <begin position="455"/>
        <end position="478"/>
    </location>
</feature>
<organism evidence="8 9">
    <name type="scientific">Aspergillus avenaceus</name>
    <dbReference type="NCBI Taxonomy" id="36643"/>
    <lineage>
        <taxon>Eukaryota</taxon>
        <taxon>Fungi</taxon>
        <taxon>Dikarya</taxon>
        <taxon>Ascomycota</taxon>
        <taxon>Pezizomycotina</taxon>
        <taxon>Eurotiomycetes</taxon>
        <taxon>Eurotiomycetidae</taxon>
        <taxon>Eurotiales</taxon>
        <taxon>Aspergillaceae</taxon>
        <taxon>Aspergillus</taxon>
        <taxon>Aspergillus subgen. Circumdati</taxon>
    </lineage>
</organism>
<evidence type="ECO:0000256" key="4">
    <source>
        <dbReference type="ARBA" id="ARBA00023242"/>
    </source>
</evidence>
<dbReference type="SUPFAM" id="SSF57701">
    <property type="entry name" value="Zn2/Cys6 DNA-binding domain"/>
    <property type="match status" value="1"/>
</dbReference>
<dbReference type="PROSITE" id="PS50048">
    <property type="entry name" value="ZN2_CY6_FUNGAL_2"/>
    <property type="match status" value="1"/>
</dbReference>
<dbReference type="InterPro" id="IPR036864">
    <property type="entry name" value="Zn2-C6_fun-type_DNA-bd_sf"/>
</dbReference>
<reference evidence="8 9" key="1">
    <citation type="submission" date="2019-04" db="EMBL/GenBank/DDBJ databases">
        <title>Friends and foes A comparative genomics study of 23 Aspergillus species from section Flavi.</title>
        <authorList>
            <consortium name="DOE Joint Genome Institute"/>
            <person name="Kjaerbolling I."/>
            <person name="Vesth T."/>
            <person name="Frisvad J.C."/>
            <person name="Nybo J.L."/>
            <person name="Theobald S."/>
            <person name="Kildgaard S."/>
            <person name="Isbrandt T."/>
            <person name="Kuo A."/>
            <person name="Sato A."/>
            <person name="Lyhne E.K."/>
            <person name="Kogle M.E."/>
            <person name="Wiebenga A."/>
            <person name="Kun R.S."/>
            <person name="Lubbers R.J."/>
            <person name="Makela M.R."/>
            <person name="Barry K."/>
            <person name="Chovatia M."/>
            <person name="Clum A."/>
            <person name="Daum C."/>
            <person name="Haridas S."/>
            <person name="He G."/>
            <person name="LaButti K."/>
            <person name="Lipzen A."/>
            <person name="Mondo S."/>
            <person name="Riley R."/>
            <person name="Salamov A."/>
            <person name="Simmons B.A."/>
            <person name="Magnuson J.K."/>
            <person name="Henrissat B."/>
            <person name="Mortensen U.H."/>
            <person name="Larsen T.O."/>
            <person name="Devries R.P."/>
            <person name="Grigoriev I.V."/>
            <person name="Machida M."/>
            <person name="Baker S.E."/>
            <person name="Andersen M.R."/>
        </authorList>
    </citation>
    <scope>NUCLEOTIDE SEQUENCE [LARGE SCALE GENOMIC DNA]</scope>
    <source>
        <strain evidence="8 9">IBT 18842</strain>
    </source>
</reference>
<evidence type="ECO:0000256" key="3">
    <source>
        <dbReference type="ARBA" id="ARBA00023163"/>
    </source>
</evidence>
<evidence type="ECO:0000256" key="6">
    <source>
        <dbReference type="SAM" id="Phobius"/>
    </source>
</evidence>
<dbReference type="SMART" id="SM00066">
    <property type="entry name" value="GAL4"/>
    <property type="match status" value="1"/>
</dbReference>
<keyword evidence="1" id="KW-0805">Transcription regulation</keyword>
<dbReference type="EMBL" id="ML742222">
    <property type="protein sequence ID" value="KAE8147164.1"/>
    <property type="molecule type" value="Genomic_DNA"/>
</dbReference>
<dbReference type="GO" id="GO:0000976">
    <property type="term" value="F:transcription cis-regulatory region binding"/>
    <property type="evidence" value="ECO:0007669"/>
    <property type="project" value="TreeGrafter"/>
</dbReference>
<dbReference type="GO" id="GO:0008270">
    <property type="term" value="F:zinc ion binding"/>
    <property type="evidence" value="ECO:0007669"/>
    <property type="project" value="InterPro"/>
</dbReference>
<keyword evidence="9" id="KW-1185">Reference proteome</keyword>
<gene>
    <name evidence="8" type="ORF">BDV25DRAFT_39163</name>
</gene>
<keyword evidence="6" id="KW-1133">Transmembrane helix</keyword>
<dbReference type="Gene3D" id="4.10.240.10">
    <property type="entry name" value="Zn(2)-C6 fungal-type DNA-binding domain"/>
    <property type="match status" value="1"/>
</dbReference>
<evidence type="ECO:0000256" key="2">
    <source>
        <dbReference type="ARBA" id="ARBA00023125"/>
    </source>
</evidence>
<proteinExistence type="predicted"/>
<dbReference type="CDD" id="cd00067">
    <property type="entry name" value="GAL4"/>
    <property type="match status" value="1"/>
</dbReference>
<dbReference type="GO" id="GO:0045944">
    <property type="term" value="P:positive regulation of transcription by RNA polymerase II"/>
    <property type="evidence" value="ECO:0007669"/>
    <property type="project" value="TreeGrafter"/>
</dbReference>
<name>A0A5N6TLE5_ASPAV</name>
<feature type="domain" description="Zn(2)-C6 fungal-type" evidence="7">
    <location>
        <begin position="16"/>
        <end position="46"/>
    </location>
</feature>
<evidence type="ECO:0000256" key="5">
    <source>
        <dbReference type="SAM" id="MobiDB-lite"/>
    </source>
</evidence>
<evidence type="ECO:0000313" key="8">
    <source>
        <dbReference type="EMBL" id="KAE8147164.1"/>
    </source>
</evidence>